<sequence>MIIFSQRSGISFLFFFFLKLLIKFLILSFSSSSSRSWLLLLFSHLIKLHTIFFSFRKNWFFIWCRPTCQMPLVVLKKTPGGNVSSRERKQFFNATSLLPMH</sequence>
<evidence type="ECO:0000256" key="1">
    <source>
        <dbReference type="SAM" id="Phobius"/>
    </source>
</evidence>
<evidence type="ECO:0000313" key="2">
    <source>
        <dbReference type="EMBL" id="JAW14822.1"/>
    </source>
</evidence>
<dbReference type="AlphaFoldDB" id="A0A224Y1E9"/>
<reference evidence="2" key="1">
    <citation type="journal article" date="2018" name="PLoS Negl. Trop. Dis.">
        <title>An insight into the salivary gland and fat body transcriptome of Panstrongylus lignarius (Hemiptera: Heteroptera), the main vector of Chagas disease in Peru.</title>
        <authorList>
            <person name="Nevoa J.C."/>
            <person name="Mendes M.T."/>
            <person name="da Silva M.V."/>
            <person name="Soares S.C."/>
            <person name="Oliveira C.J.F."/>
            <person name="Ribeiro J.M.C."/>
        </authorList>
    </citation>
    <scope>NUCLEOTIDE SEQUENCE</scope>
</reference>
<keyword evidence="1" id="KW-1133">Transmembrane helix</keyword>
<protein>
    <submittedName>
        <fullName evidence="2">Uncharacterized protein</fullName>
    </submittedName>
</protein>
<accession>A0A224Y1E9</accession>
<keyword evidence="1" id="KW-0812">Transmembrane</keyword>
<feature type="transmembrane region" description="Helical" evidence="1">
    <location>
        <begin position="12"/>
        <end position="31"/>
    </location>
</feature>
<name>A0A224Y1E9_9HEMI</name>
<keyword evidence="1" id="KW-0472">Membrane</keyword>
<proteinExistence type="predicted"/>
<feature type="transmembrane region" description="Helical" evidence="1">
    <location>
        <begin position="37"/>
        <end position="55"/>
    </location>
</feature>
<dbReference type="EMBL" id="GFTR01001604">
    <property type="protein sequence ID" value="JAW14822.1"/>
    <property type="molecule type" value="Transcribed_RNA"/>
</dbReference>
<organism evidence="2">
    <name type="scientific">Panstrongylus lignarius</name>
    <dbReference type="NCBI Taxonomy" id="156445"/>
    <lineage>
        <taxon>Eukaryota</taxon>
        <taxon>Metazoa</taxon>
        <taxon>Ecdysozoa</taxon>
        <taxon>Arthropoda</taxon>
        <taxon>Hexapoda</taxon>
        <taxon>Insecta</taxon>
        <taxon>Pterygota</taxon>
        <taxon>Neoptera</taxon>
        <taxon>Paraneoptera</taxon>
        <taxon>Hemiptera</taxon>
        <taxon>Heteroptera</taxon>
        <taxon>Panheteroptera</taxon>
        <taxon>Cimicomorpha</taxon>
        <taxon>Reduviidae</taxon>
        <taxon>Triatominae</taxon>
        <taxon>Panstrongylus</taxon>
    </lineage>
</organism>